<sequence>MAFLENRNKINRNRPTIGVTGPDKGGEVAWLFAALGVRLAGGKPVRITPSSPRTSDGLQGLIIGGGADIDPQVFQQENLINEYLQRTLQHPRKSFLTRVGRFIRWTYYPLLFFLRKLFSRKPQWSVDRERDHLEFQLIHQAFTKRLPVLGICRGSQLMNVYFGGTLYQDIQTFYKEEPNPSSIFPVKKVRIAPGSKLQQVLGVEKLKVNALHHQAVHVPGRGIQIVAREKNQVVQAIENTLAPFMLGVQWHPEYLPQHQEQRRIFKSLVQHARLVQAQIEEPDMQQAISSPRSRALEAIEQQEMNLQPRSGNA</sequence>
<dbReference type="InterPro" id="IPR044668">
    <property type="entry name" value="PuuD-like"/>
</dbReference>
<dbReference type="PANTHER" id="PTHR43235">
    <property type="entry name" value="GLUTAMINE AMIDOTRANSFERASE PB2B2.05-RELATED"/>
    <property type="match status" value="1"/>
</dbReference>
<keyword evidence="1" id="KW-0315">Glutamine amidotransferase</keyword>
<keyword evidence="2" id="KW-1185">Reference proteome</keyword>
<gene>
    <name evidence="1" type="ORF">FHS90_003520</name>
</gene>
<name>A0A839GJI8_9BACT</name>
<dbReference type="EMBL" id="JACJIQ010000015">
    <property type="protein sequence ID" value="MBA9078790.1"/>
    <property type="molecule type" value="Genomic_DNA"/>
</dbReference>
<dbReference type="Pfam" id="PF07722">
    <property type="entry name" value="Peptidase_C26"/>
    <property type="match status" value="1"/>
</dbReference>
<dbReference type="PANTHER" id="PTHR43235:SF1">
    <property type="entry name" value="GLUTAMINE AMIDOTRANSFERASE PB2B2.05-RELATED"/>
    <property type="match status" value="1"/>
</dbReference>
<organism evidence="1 2">
    <name type="scientific">Rufibacter quisquiliarum</name>
    <dbReference type="NCBI Taxonomy" id="1549639"/>
    <lineage>
        <taxon>Bacteria</taxon>
        <taxon>Pseudomonadati</taxon>
        <taxon>Bacteroidota</taxon>
        <taxon>Cytophagia</taxon>
        <taxon>Cytophagales</taxon>
        <taxon>Hymenobacteraceae</taxon>
        <taxon>Rufibacter</taxon>
    </lineage>
</organism>
<dbReference type="Proteomes" id="UP000563094">
    <property type="component" value="Unassembled WGS sequence"/>
</dbReference>
<dbReference type="GO" id="GO:0016740">
    <property type="term" value="F:transferase activity"/>
    <property type="evidence" value="ECO:0007669"/>
    <property type="project" value="UniProtKB-KW"/>
</dbReference>
<dbReference type="AlphaFoldDB" id="A0A839GJI8"/>
<dbReference type="SUPFAM" id="SSF52317">
    <property type="entry name" value="Class I glutamine amidotransferase-like"/>
    <property type="match status" value="1"/>
</dbReference>
<dbReference type="GO" id="GO:0016811">
    <property type="term" value="F:hydrolase activity, acting on carbon-nitrogen (but not peptide) bonds, in linear amides"/>
    <property type="evidence" value="ECO:0007669"/>
    <property type="project" value="InterPro"/>
</dbReference>
<dbReference type="InterPro" id="IPR011697">
    <property type="entry name" value="Peptidase_C26"/>
</dbReference>
<dbReference type="RefSeq" id="WP_182513902.1">
    <property type="nucleotide sequence ID" value="NZ_JACJIQ010000015.1"/>
</dbReference>
<evidence type="ECO:0000313" key="2">
    <source>
        <dbReference type="Proteomes" id="UP000563094"/>
    </source>
</evidence>
<reference evidence="1 2" key="1">
    <citation type="submission" date="2020-08" db="EMBL/GenBank/DDBJ databases">
        <title>Genomic Encyclopedia of Type Strains, Phase IV (KMG-IV): sequencing the most valuable type-strain genomes for metagenomic binning, comparative biology and taxonomic classification.</title>
        <authorList>
            <person name="Goeker M."/>
        </authorList>
    </citation>
    <scope>NUCLEOTIDE SEQUENCE [LARGE SCALE GENOMIC DNA]</scope>
    <source>
        <strain evidence="1 2">DSM 29854</strain>
    </source>
</reference>
<comment type="caution">
    <text evidence="1">The sequence shown here is derived from an EMBL/GenBank/DDBJ whole genome shotgun (WGS) entry which is preliminary data.</text>
</comment>
<accession>A0A839GJI8</accession>
<proteinExistence type="predicted"/>
<evidence type="ECO:0000313" key="1">
    <source>
        <dbReference type="EMBL" id="MBA9078790.1"/>
    </source>
</evidence>
<dbReference type="Gene3D" id="3.40.50.880">
    <property type="match status" value="1"/>
</dbReference>
<dbReference type="InterPro" id="IPR029062">
    <property type="entry name" value="Class_I_gatase-like"/>
</dbReference>
<protein>
    <submittedName>
        <fullName evidence="1">Putative glutamine amidotransferase</fullName>
    </submittedName>
</protein>
<keyword evidence="1" id="KW-0808">Transferase</keyword>
<dbReference type="PROSITE" id="PS51273">
    <property type="entry name" value="GATASE_TYPE_1"/>
    <property type="match status" value="1"/>
</dbReference>
<dbReference type="GO" id="GO:0005829">
    <property type="term" value="C:cytosol"/>
    <property type="evidence" value="ECO:0007669"/>
    <property type="project" value="TreeGrafter"/>
</dbReference>